<feature type="region of interest" description="Disordered" evidence="1">
    <location>
        <begin position="306"/>
        <end position="386"/>
    </location>
</feature>
<gene>
    <name evidence="2" type="ORF">VITISV_022896</name>
</gene>
<protein>
    <recommendedName>
        <fullName evidence="3">DUF4283 domain-containing protein</fullName>
    </recommendedName>
</protein>
<dbReference type="AlphaFoldDB" id="A5BJS8"/>
<feature type="compositionally biased region" description="Basic and acidic residues" evidence="1">
    <location>
        <begin position="146"/>
        <end position="161"/>
    </location>
</feature>
<sequence length="386" mass="43649">MGMMKCKVEKFEVEKKSFQVKFEGSNGGTWVSITERSRGFVVSVGFGKEELDWLTKLLKKAMELEASRGFIRKIKGKTKTHLMEICFNNRGRFMKITEIATKRKPLLLVIPEGVKGNGWEDLRKAILSVQDYSDQSRNMQMQRKSPRLDSRRQSHCEDDGRERNGVYKSHFRFQGVFLCEFNKESRMVPRAGKTFSERKLLDLTKVKLWVEMLPNVVLPALLEVEDGAWKYTVAVSVTGEENENDTVTSETTHCRNEWLKAGGCVSQSTKFAEGLRGSIRDNECYNRKLLLRAHYRCSSTSLATKRENGWEGSSLGPAEENVLGPIEPETSFKAQSVRAQRGRRSRGLHAGPNAPQVHETIAASSPSLQRVGSSAKATTHVKKKKK</sequence>
<evidence type="ECO:0000313" key="2">
    <source>
        <dbReference type="EMBL" id="CAN79025.1"/>
    </source>
</evidence>
<evidence type="ECO:0008006" key="3">
    <source>
        <dbReference type="Google" id="ProtNLM"/>
    </source>
</evidence>
<proteinExistence type="predicted"/>
<name>A5BJS8_VITVI</name>
<accession>A5BJS8</accession>
<feature type="compositionally biased region" description="Polar residues" evidence="1">
    <location>
        <begin position="133"/>
        <end position="143"/>
    </location>
</feature>
<reference evidence="2" key="1">
    <citation type="journal article" date="2007" name="PLoS ONE">
        <title>The first genome sequence of an elite grapevine cultivar (Pinot noir Vitis vinifera L.): coping with a highly heterozygous genome.</title>
        <authorList>
            <person name="Velasco R."/>
            <person name="Zharkikh A."/>
            <person name="Troggio M."/>
            <person name="Cartwright D.A."/>
            <person name="Cestaro A."/>
            <person name="Pruss D."/>
            <person name="Pindo M."/>
            <person name="FitzGerald L.M."/>
            <person name="Vezzulli S."/>
            <person name="Reid J."/>
            <person name="Malacarne G."/>
            <person name="Iliev D."/>
            <person name="Coppola G."/>
            <person name="Wardell B."/>
            <person name="Micheletti D."/>
            <person name="Macalma T."/>
            <person name="Facci M."/>
            <person name="Mitchell J.T."/>
            <person name="Perazzolli M."/>
            <person name="Eldredge G."/>
            <person name="Gatto P."/>
            <person name="Oyzerski R."/>
            <person name="Moretto M."/>
            <person name="Gutin N."/>
            <person name="Stefanini M."/>
            <person name="Chen Y."/>
            <person name="Segala C."/>
            <person name="Davenport C."/>
            <person name="Dematte L."/>
            <person name="Mraz A."/>
            <person name="Battilana J."/>
            <person name="Stormo K."/>
            <person name="Costa F."/>
            <person name="Tao Q."/>
            <person name="Si-Ammour A."/>
            <person name="Harkins T."/>
            <person name="Lackey A."/>
            <person name="Perbost C."/>
            <person name="Taillon B."/>
            <person name="Stella A."/>
            <person name="Solovyev V."/>
            <person name="Fawcett J.A."/>
            <person name="Sterck L."/>
            <person name="Vandepoele K."/>
            <person name="Grando S.M."/>
            <person name="Toppo S."/>
            <person name="Moser C."/>
            <person name="Lanchbury J."/>
            <person name="Bogden R."/>
            <person name="Skolnick M."/>
            <person name="Sgaramella V."/>
            <person name="Bhatnagar S.K."/>
            <person name="Fontana P."/>
            <person name="Gutin A."/>
            <person name="Van de Peer Y."/>
            <person name="Salamini F."/>
            <person name="Viola R."/>
        </authorList>
    </citation>
    <scope>NUCLEOTIDE SEQUENCE</scope>
</reference>
<evidence type="ECO:0000256" key="1">
    <source>
        <dbReference type="SAM" id="MobiDB-lite"/>
    </source>
</evidence>
<feature type="compositionally biased region" description="Polar residues" evidence="1">
    <location>
        <begin position="362"/>
        <end position="377"/>
    </location>
</feature>
<organism evidence="2">
    <name type="scientific">Vitis vinifera</name>
    <name type="common">Grape</name>
    <dbReference type="NCBI Taxonomy" id="29760"/>
    <lineage>
        <taxon>Eukaryota</taxon>
        <taxon>Viridiplantae</taxon>
        <taxon>Streptophyta</taxon>
        <taxon>Embryophyta</taxon>
        <taxon>Tracheophyta</taxon>
        <taxon>Spermatophyta</taxon>
        <taxon>Magnoliopsida</taxon>
        <taxon>eudicotyledons</taxon>
        <taxon>Gunneridae</taxon>
        <taxon>Pentapetalae</taxon>
        <taxon>rosids</taxon>
        <taxon>Vitales</taxon>
        <taxon>Vitaceae</taxon>
        <taxon>Viteae</taxon>
        <taxon>Vitis</taxon>
    </lineage>
</organism>
<dbReference type="Gene3D" id="3.30.2450.30">
    <property type="match status" value="1"/>
</dbReference>
<feature type="region of interest" description="Disordered" evidence="1">
    <location>
        <begin position="133"/>
        <end position="161"/>
    </location>
</feature>
<dbReference type="EMBL" id="AM461917">
    <property type="protein sequence ID" value="CAN79025.1"/>
    <property type="molecule type" value="Genomic_DNA"/>
</dbReference>